<sequence>MLDSQSAHLKALDSADLSQLQAILNAICCETGRPLRAPETEEIAALLISLYRHGVADQDKLLSVGRLASTRKRRLSPQVTANSD</sequence>
<dbReference type="EMBL" id="JAAXQQ010000001">
    <property type="protein sequence ID" value="MBY3062684.1"/>
    <property type="molecule type" value="Genomic_DNA"/>
</dbReference>
<evidence type="ECO:0000313" key="2">
    <source>
        <dbReference type="EMBL" id="MBY3062684.1"/>
    </source>
</evidence>
<evidence type="ECO:0000313" key="1">
    <source>
        <dbReference type="EMBL" id="MBB3162800.1"/>
    </source>
</evidence>
<dbReference type="GeneID" id="67486321"/>
<reference evidence="3 4" key="1">
    <citation type="submission" date="2019-03" db="EMBL/GenBank/DDBJ databases">
        <title>Genomic Encyclopedia of Type Strains, Phase IV (KMG-V): Genome sequencing to study the core and pangenomes of soil and plant-associated prokaryotes.</title>
        <authorList>
            <person name="Whitman W."/>
        </authorList>
    </citation>
    <scope>NUCLEOTIDE SEQUENCE [LARGE SCALE GENOMIC DNA]</scope>
    <source>
        <strain evidence="3 4">FB403</strain>
    </source>
</reference>
<dbReference type="Proteomes" id="UP000758022">
    <property type="component" value="Unassembled WGS sequence"/>
</dbReference>
<dbReference type="EMBL" id="SMBI01000004">
    <property type="protein sequence ID" value="TCU26320.1"/>
    <property type="molecule type" value="Genomic_DNA"/>
</dbReference>
<dbReference type="AlphaFoldDB" id="A0A1S9GWL2"/>
<protein>
    <submittedName>
        <fullName evidence="3">Uncharacterized protein</fullName>
    </submittedName>
</protein>
<dbReference type="EMBL" id="JACHXX010000003">
    <property type="protein sequence ID" value="MBB3162800.1"/>
    <property type="molecule type" value="Genomic_DNA"/>
</dbReference>
<comment type="caution">
    <text evidence="3">The sequence shown here is derived from an EMBL/GenBank/DDBJ whole genome shotgun (WGS) entry which is preliminary data.</text>
</comment>
<reference evidence="2" key="2">
    <citation type="submission" date="2020-04" db="EMBL/GenBank/DDBJ databases">
        <title>Global-level population genomics supports evidence of horizontal gene transfer on evolution of Rhizobia in Lentils.</title>
        <authorList>
            <person name="Gai Y."/>
            <person name="Cook D."/>
            <person name="Riely B."/>
        </authorList>
    </citation>
    <scope>NUCLEOTIDE SEQUENCE</scope>
    <source>
        <strain evidence="2">TLR9</strain>
    </source>
</reference>
<organism evidence="3 4">
    <name type="scientific">Rhizobium laguerreae</name>
    <dbReference type="NCBI Taxonomy" id="1076926"/>
    <lineage>
        <taxon>Bacteria</taxon>
        <taxon>Pseudomonadati</taxon>
        <taxon>Pseudomonadota</taxon>
        <taxon>Alphaproteobacteria</taxon>
        <taxon>Hyphomicrobiales</taxon>
        <taxon>Rhizobiaceae</taxon>
        <taxon>Rhizobium/Agrobacterium group</taxon>
        <taxon>Rhizobium</taxon>
    </lineage>
</organism>
<evidence type="ECO:0000313" key="3">
    <source>
        <dbReference type="EMBL" id="TCU26320.1"/>
    </source>
</evidence>
<dbReference type="Proteomes" id="UP000295021">
    <property type="component" value="Unassembled WGS sequence"/>
</dbReference>
<evidence type="ECO:0000313" key="4">
    <source>
        <dbReference type="Proteomes" id="UP000295021"/>
    </source>
</evidence>
<keyword evidence="5" id="KW-1185">Reference proteome</keyword>
<dbReference type="RefSeq" id="WP_025396602.1">
    <property type="nucleotide sequence ID" value="NZ_CP088090.1"/>
</dbReference>
<accession>A0A1S9GWL2</accession>
<gene>
    <name evidence="3" type="ORF">EV131_104471</name>
    <name evidence="1" type="ORF">FHS25_003263</name>
    <name evidence="2" type="ORF">HFO74_04400</name>
</gene>
<dbReference type="Proteomes" id="UP000542811">
    <property type="component" value="Unassembled WGS sequence"/>
</dbReference>
<reference evidence="1 5" key="3">
    <citation type="submission" date="2020-08" db="EMBL/GenBank/DDBJ databases">
        <title>Genomic Encyclopedia of Type Strains, Phase III (KMG-III): the genomes of soil and plant-associated and newly described type strains.</title>
        <authorList>
            <person name="Whitman W."/>
        </authorList>
    </citation>
    <scope>NUCLEOTIDE SEQUENCE [LARGE SCALE GENOMIC DNA]</scope>
    <source>
        <strain evidence="1 5">CECT 8280</strain>
    </source>
</reference>
<evidence type="ECO:0000313" key="5">
    <source>
        <dbReference type="Proteomes" id="UP000542811"/>
    </source>
</evidence>
<proteinExistence type="predicted"/>
<name>A0A1S9GWL2_9HYPH</name>